<organism evidence="12 13">
    <name type="scientific">Sandaracinobacteroides saxicola</name>
    <dbReference type="NCBI Taxonomy" id="2759707"/>
    <lineage>
        <taxon>Bacteria</taxon>
        <taxon>Pseudomonadati</taxon>
        <taxon>Pseudomonadota</taxon>
        <taxon>Alphaproteobacteria</taxon>
        <taxon>Sphingomonadales</taxon>
        <taxon>Sphingosinicellaceae</taxon>
        <taxon>Sandaracinobacteroides</taxon>
    </lineage>
</organism>
<feature type="domain" description="Response regulatory" evidence="11">
    <location>
        <begin position="4"/>
        <end position="120"/>
    </location>
</feature>
<dbReference type="InterPro" id="IPR025943">
    <property type="entry name" value="Sigma_54_int_dom_ATP-bd_2"/>
</dbReference>
<dbReference type="Pfam" id="PF25601">
    <property type="entry name" value="AAA_lid_14"/>
    <property type="match status" value="1"/>
</dbReference>
<evidence type="ECO:0000256" key="4">
    <source>
        <dbReference type="ARBA" id="ARBA00023012"/>
    </source>
</evidence>
<dbReference type="EMBL" id="CP059851">
    <property type="protein sequence ID" value="QMW24289.1"/>
    <property type="molecule type" value="Genomic_DNA"/>
</dbReference>
<dbReference type="InterPro" id="IPR058031">
    <property type="entry name" value="AAA_lid_NorR"/>
</dbReference>
<accession>A0A7G5ILP7</accession>
<evidence type="ECO:0000256" key="9">
    <source>
        <dbReference type="PROSITE-ProRule" id="PRU00169"/>
    </source>
</evidence>
<evidence type="ECO:0000313" key="13">
    <source>
        <dbReference type="Proteomes" id="UP000515292"/>
    </source>
</evidence>
<dbReference type="Gene3D" id="1.10.8.60">
    <property type="match status" value="1"/>
</dbReference>
<dbReference type="Gene3D" id="3.40.50.300">
    <property type="entry name" value="P-loop containing nucleotide triphosphate hydrolases"/>
    <property type="match status" value="1"/>
</dbReference>
<keyword evidence="1 9" id="KW-0597">Phosphoprotein</keyword>
<dbReference type="SUPFAM" id="SSF52172">
    <property type="entry name" value="CheY-like"/>
    <property type="match status" value="1"/>
</dbReference>
<dbReference type="Gene3D" id="3.40.50.2300">
    <property type="match status" value="1"/>
</dbReference>
<dbReference type="RefSeq" id="WP_182298137.1">
    <property type="nucleotide sequence ID" value="NZ_CP059851.1"/>
</dbReference>
<gene>
    <name evidence="12" type="ORF">H3309_07505</name>
</gene>
<keyword evidence="13" id="KW-1185">Reference proteome</keyword>
<dbReference type="Proteomes" id="UP000515292">
    <property type="component" value="Chromosome"/>
</dbReference>
<dbReference type="CDD" id="cd00009">
    <property type="entry name" value="AAA"/>
    <property type="match status" value="1"/>
</dbReference>
<dbReference type="AlphaFoldDB" id="A0A7G5ILP7"/>
<keyword evidence="8" id="KW-0804">Transcription</keyword>
<protein>
    <submittedName>
        <fullName evidence="12">Sigma-54-dependent Fis family transcriptional regulator</fullName>
    </submittedName>
</protein>
<dbReference type="PROSITE" id="PS50045">
    <property type="entry name" value="SIGMA54_INTERACT_4"/>
    <property type="match status" value="1"/>
</dbReference>
<dbReference type="PROSITE" id="PS50110">
    <property type="entry name" value="RESPONSE_REGULATORY"/>
    <property type="match status" value="1"/>
</dbReference>
<evidence type="ECO:0000256" key="1">
    <source>
        <dbReference type="ARBA" id="ARBA00022553"/>
    </source>
</evidence>
<dbReference type="FunFam" id="3.40.50.2300:FF:000018">
    <property type="entry name" value="DNA-binding transcriptional regulator NtrC"/>
    <property type="match status" value="1"/>
</dbReference>
<dbReference type="InterPro" id="IPR011006">
    <property type="entry name" value="CheY-like_superfamily"/>
</dbReference>
<dbReference type="Pfam" id="PF02954">
    <property type="entry name" value="HTH_8"/>
    <property type="match status" value="1"/>
</dbReference>
<dbReference type="CDD" id="cd17550">
    <property type="entry name" value="REC_NtrX-like"/>
    <property type="match status" value="1"/>
</dbReference>
<dbReference type="InterPro" id="IPR027417">
    <property type="entry name" value="P-loop_NTPase"/>
</dbReference>
<dbReference type="FunFam" id="1.10.10.60:FF:000165">
    <property type="entry name" value="Two-component system nitrogen regulation response regulator NtrX"/>
    <property type="match status" value="1"/>
</dbReference>
<dbReference type="SMART" id="SM00382">
    <property type="entry name" value="AAA"/>
    <property type="match status" value="1"/>
</dbReference>
<evidence type="ECO:0000256" key="2">
    <source>
        <dbReference type="ARBA" id="ARBA00022741"/>
    </source>
</evidence>
<dbReference type="KEGG" id="sand:H3309_07505"/>
<reference evidence="12 13" key="1">
    <citation type="submission" date="2020-07" db="EMBL/GenBank/DDBJ databases">
        <title>Complete genome sequence for Sandaracinobacter sp. M6.</title>
        <authorList>
            <person name="Tang Y."/>
            <person name="Liu Q."/>
            <person name="Guo Z."/>
            <person name="Lei P."/>
            <person name="Huang B."/>
        </authorList>
    </citation>
    <scope>NUCLEOTIDE SEQUENCE [LARGE SCALE GENOMIC DNA]</scope>
    <source>
        <strain evidence="12 13">M6</strain>
    </source>
</reference>
<dbReference type="InterPro" id="IPR025944">
    <property type="entry name" value="Sigma_54_int_dom_CS"/>
</dbReference>
<dbReference type="InterPro" id="IPR002078">
    <property type="entry name" value="Sigma_54_int"/>
</dbReference>
<dbReference type="GO" id="GO:0005524">
    <property type="term" value="F:ATP binding"/>
    <property type="evidence" value="ECO:0007669"/>
    <property type="project" value="UniProtKB-KW"/>
</dbReference>
<keyword evidence="6" id="KW-0238">DNA-binding</keyword>
<dbReference type="Pfam" id="PF00158">
    <property type="entry name" value="Sigma54_activat"/>
    <property type="match status" value="1"/>
</dbReference>
<dbReference type="SMART" id="SM00448">
    <property type="entry name" value="REC"/>
    <property type="match status" value="1"/>
</dbReference>
<evidence type="ECO:0000259" key="10">
    <source>
        <dbReference type="PROSITE" id="PS50045"/>
    </source>
</evidence>
<evidence type="ECO:0000256" key="3">
    <source>
        <dbReference type="ARBA" id="ARBA00022840"/>
    </source>
</evidence>
<dbReference type="FunFam" id="3.40.50.300:FF:000006">
    <property type="entry name" value="DNA-binding transcriptional regulator NtrC"/>
    <property type="match status" value="1"/>
</dbReference>
<keyword evidence="2" id="KW-0547">Nucleotide-binding</keyword>
<dbReference type="GO" id="GO:0006355">
    <property type="term" value="P:regulation of DNA-templated transcription"/>
    <property type="evidence" value="ECO:0007669"/>
    <property type="project" value="InterPro"/>
</dbReference>
<dbReference type="Pfam" id="PF00072">
    <property type="entry name" value="Response_reg"/>
    <property type="match status" value="1"/>
</dbReference>
<keyword evidence="3" id="KW-0067">ATP-binding</keyword>
<sequence>MPLDILVVDDEADIRSLIAGVLEDEGYRPRTAADSDGTLAALAERRPALVILDIWLQGSKLDGLELLDSIKATDPSLPVLIISGHGNLDTAVAAIKRGAYDFIEKPFQADQLLLAVARATETERLRRENSELRVLAGLEDELTGTSQAINAVRATIKRVGATGSRVLISGPAGSGKEVAARLLHQWSSRATRPFVVVAAARMTPERVEEELFGREEGSALLRAGLFEQADGGTLFIDEVADMPLTTQAKILRVLTDQSFQRVGGTRNIRVDVRVVSASARDLTREIADGRFREDLYYRLNVVPVRLPPLSERREDIGRLVEYFVARLSAERRVATPGISDDALAALQAYGWPGNVRQLRNVIERTLILAPTARVERIELDMLPAEVTAEPAALLPDKAAKSIMGTPLREAREAFEREYLKVQIRRFSGNISRTAAFIGMERSALHRKLKALGLSEGDRDGDELDA</sequence>
<evidence type="ECO:0000256" key="7">
    <source>
        <dbReference type="ARBA" id="ARBA00023159"/>
    </source>
</evidence>
<evidence type="ECO:0000256" key="5">
    <source>
        <dbReference type="ARBA" id="ARBA00023015"/>
    </source>
</evidence>
<keyword evidence="5" id="KW-0805">Transcription regulation</keyword>
<dbReference type="InterPro" id="IPR002197">
    <property type="entry name" value="HTH_Fis"/>
</dbReference>
<evidence type="ECO:0000256" key="6">
    <source>
        <dbReference type="ARBA" id="ARBA00023125"/>
    </source>
</evidence>
<name>A0A7G5ILP7_9SPHN</name>
<evidence type="ECO:0000259" key="11">
    <source>
        <dbReference type="PROSITE" id="PS50110"/>
    </source>
</evidence>
<dbReference type="SUPFAM" id="SSF52540">
    <property type="entry name" value="P-loop containing nucleoside triphosphate hydrolases"/>
    <property type="match status" value="1"/>
</dbReference>
<keyword evidence="4" id="KW-0902">Two-component regulatory system</keyword>
<dbReference type="GO" id="GO:0043565">
    <property type="term" value="F:sequence-specific DNA binding"/>
    <property type="evidence" value="ECO:0007669"/>
    <property type="project" value="InterPro"/>
</dbReference>
<evidence type="ECO:0000313" key="12">
    <source>
        <dbReference type="EMBL" id="QMW24289.1"/>
    </source>
</evidence>
<evidence type="ECO:0000256" key="8">
    <source>
        <dbReference type="ARBA" id="ARBA00023163"/>
    </source>
</evidence>
<feature type="domain" description="Sigma-54 factor interaction" evidence="10">
    <location>
        <begin position="142"/>
        <end position="367"/>
    </location>
</feature>
<dbReference type="GO" id="GO:0000160">
    <property type="term" value="P:phosphorelay signal transduction system"/>
    <property type="evidence" value="ECO:0007669"/>
    <property type="project" value="UniProtKB-KW"/>
</dbReference>
<keyword evidence="7" id="KW-0010">Activator</keyword>
<dbReference type="Gene3D" id="1.10.10.60">
    <property type="entry name" value="Homeodomain-like"/>
    <property type="match status" value="1"/>
</dbReference>
<dbReference type="PROSITE" id="PS00688">
    <property type="entry name" value="SIGMA54_INTERACT_3"/>
    <property type="match status" value="1"/>
</dbReference>
<dbReference type="InterPro" id="IPR001789">
    <property type="entry name" value="Sig_transdc_resp-reg_receiver"/>
</dbReference>
<dbReference type="InterPro" id="IPR003593">
    <property type="entry name" value="AAA+_ATPase"/>
</dbReference>
<proteinExistence type="predicted"/>
<dbReference type="PANTHER" id="PTHR32071">
    <property type="entry name" value="TRANSCRIPTIONAL REGULATORY PROTEIN"/>
    <property type="match status" value="1"/>
</dbReference>
<feature type="modified residue" description="4-aspartylphosphate" evidence="9">
    <location>
        <position position="53"/>
    </location>
</feature>
<dbReference type="SUPFAM" id="SSF46689">
    <property type="entry name" value="Homeodomain-like"/>
    <property type="match status" value="1"/>
</dbReference>
<dbReference type="InterPro" id="IPR009057">
    <property type="entry name" value="Homeodomain-like_sf"/>
</dbReference>
<dbReference type="PANTHER" id="PTHR32071:SF17">
    <property type="entry name" value="TRANSCRIPTIONAL REGULATOR (NTRC FAMILY)"/>
    <property type="match status" value="1"/>
</dbReference>
<dbReference type="PROSITE" id="PS00676">
    <property type="entry name" value="SIGMA54_INTERACT_2"/>
    <property type="match status" value="1"/>
</dbReference>